<keyword evidence="1" id="KW-0472">Membrane</keyword>
<dbReference type="EMBL" id="JAVAMP010000001">
    <property type="protein sequence ID" value="MDP5272957.1"/>
    <property type="molecule type" value="Genomic_DNA"/>
</dbReference>
<evidence type="ECO:0000313" key="3">
    <source>
        <dbReference type="Proteomes" id="UP001231941"/>
    </source>
</evidence>
<accession>A0ABT9IV77</accession>
<keyword evidence="3" id="KW-1185">Reference proteome</keyword>
<comment type="caution">
    <text evidence="2">The sequence shown here is derived from an EMBL/GenBank/DDBJ whole genome shotgun (WGS) entry which is preliminary data.</text>
</comment>
<evidence type="ECO:0000256" key="1">
    <source>
        <dbReference type="SAM" id="Phobius"/>
    </source>
</evidence>
<dbReference type="Proteomes" id="UP001231941">
    <property type="component" value="Unassembled WGS sequence"/>
</dbReference>
<reference evidence="2 3" key="1">
    <citation type="submission" date="2023-08" db="EMBL/GenBank/DDBJ databases">
        <authorList>
            <person name="Park J.-S."/>
        </authorList>
    </citation>
    <scope>NUCLEOTIDE SEQUENCE [LARGE SCALE GENOMIC DNA]</scope>
    <source>
        <strain evidence="2 3">2205SS18-9</strain>
    </source>
</reference>
<dbReference type="InterPro" id="IPR008993">
    <property type="entry name" value="TIMP-like_OB-fold"/>
</dbReference>
<protein>
    <recommendedName>
        <fullName evidence="4">Tissue inhibitor of metalloproteinase</fullName>
    </recommendedName>
</protein>
<feature type="transmembrane region" description="Helical" evidence="1">
    <location>
        <begin position="170"/>
        <end position="187"/>
    </location>
</feature>
<dbReference type="SUPFAM" id="SSF50242">
    <property type="entry name" value="TIMP-like"/>
    <property type="match status" value="1"/>
</dbReference>
<dbReference type="Gene3D" id="2.40.50.120">
    <property type="match status" value="1"/>
</dbReference>
<sequence>MKRITKILQCILIFLFSIFIYIPSTSHACYCIGPDFDEALAQSEIIFTGKIVEVQHPREDAKEFGTPVLFEVTQAFKGIETSQIIMNIFTTSDCAYHPPIIGSEHLIYTSLNEEGNYFVYECTRAFRLDSAEFVLAQEDLKKLGEGYQPTEIIDLTQTKDKDSEEKDFNYSYILASSVIIVILFLLFKRLGKKQS</sequence>
<evidence type="ECO:0008006" key="4">
    <source>
        <dbReference type="Google" id="ProtNLM"/>
    </source>
</evidence>
<keyword evidence="1" id="KW-1133">Transmembrane helix</keyword>
<organism evidence="2 3">
    <name type="scientific">Chengkuizengella axinellae</name>
    <dbReference type="NCBI Taxonomy" id="3064388"/>
    <lineage>
        <taxon>Bacteria</taxon>
        <taxon>Bacillati</taxon>
        <taxon>Bacillota</taxon>
        <taxon>Bacilli</taxon>
        <taxon>Bacillales</taxon>
        <taxon>Paenibacillaceae</taxon>
        <taxon>Chengkuizengella</taxon>
    </lineage>
</organism>
<gene>
    <name evidence="2" type="ORF">Q5Y73_02460</name>
</gene>
<keyword evidence="1" id="KW-0812">Transmembrane</keyword>
<proteinExistence type="predicted"/>
<dbReference type="RefSeq" id="WP_305990255.1">
    <property type="nucleotide sequence ID" value="NZ_JAVAMP010000001.1"/>
</dbReference>
<name>A0ABT9IV77_9BACL</name>
<evidence type="ECO:0000313" key="2">
    <source>
        <dbReference type="EMBL" id="MDP5272957.1"/>
    </source>
</evidence>